<evidence type="ECO:0000256" key="4">
    <source>
        <dbReference type="ARBA" id="ARBA00022989"/>
    </source>
</evidence>
<dbReference type="InterPro" id="IPR036259">
    <property type="entry name" value="MFS_trans_sf"/>
</dbReference>
<comment type="subcellular location">
    <subcellularLocation>
        <location evidence="1">Membrane</location>
        <topology evidence="1">Multi-pass membrane protein</topology>
    </subcellularLocation>
</comment>
<accession>A0A917PD20</accession>
<evidence type="ECO:0000256" key="7">
    <source>
        <dbReference type="SAM" id="Phobius"/>
    </source>
</evidence>
<dbReference type="PANTHER" id="PTHR42718:SF9">
    <property type="entry name" value="MAJOR FACILITATOR SUPERFAMILY MULTIDRUG TRANSPORTER MFSC"/>
    <property type="match status" value="1"/>
</dbReference>
<keyword evidence="5 7" id="KW-0472">Membrane</keyword>
<keyword evidence="2" id="KW-0813">Transport</keyword>
<keyword evidence="6" id="KW-0046">Antibiotic resistance</keyword>
<proteinExistence type="predicted"/>
<dbReference type="PANTHER" id="PTHR42718">
    <property type="entry name" value="MAJOR FACILITATOR SUPERFAMILY MULTIDRUG TRANSPORTER MFSC"/>
    <property type="match status" value="1"/>
</dbReference>
<sequence length="177" mass="17671">MLFCITIFLKRTLRQSAAVTGVALLPLTAVTALGALFSGRVTSRFGPRLPMALGLSGGLLGTCLLAACGDHSGTVALAVFGAITGCVGLCMPAMTGVALAGLRPQRTGLGAATFNAARQAGGALGIALLGSTALQRPGAAGPDLPHLRLPMILAATGYLIAVIVTLTAIGGPTRRPR</sequence>
<dbReference type="GO" id="GO:0016020">
    <property type="term" value="C:membrane"/>
    <property type="evidence" value="ECO:0007669"/>
    <property type="project" value="UniProtKB-SubCell"/>
</dbReference>
<feature type="transmembrane region" description="Helical" evidence="7">
    <location>
        <begin position="17"/>
        <end position="37"/>
    </location>
</feature>
<evidence type="ECO:0000256" key="2">
    <source>
        <dbReference type="ARBA" id="ARBA00022448"/>
    </source>
</evidence>
<evidence type="ECO:0000313" key="8">
    <source>
        <dbReference type="EMBL" id="GGJ71519.1"/>
    </source>
</evidence>
<feature type="transmembrane region" description="Helical" evidence="7">
    <location>
        <begin position="149"/>
        <end position="169"/>
    </location>
</feature>
<dbReference type="GO" id="GO:0046677">
    <property type="term" value="P:response to antibiotic"/>
    <property type="evidence" value="ECO:0007669"/>
    <property type="project" value="UniProtKB-KW"/>
</dbReference>
<keyword evidence="4 7" id="KW-1133">Transmembrane helix</keyword>
<organism evidence="8 9">
    <name type="scientific">Streptomyces brasiliensis</name>
    <dbReference type="NCBI Taxonomy" id="1954"/>
    <lineage>
        <taxon>Bacteria</taxon>
        <taxon>Bacillati</taxon>
        <taxon>Actinomycetota</taxon>
        <taxon>Actinomycetes</taxon>
        <taxon>Kitasatosporales</taxon>
        <taxon>Streptomycetaceae</taxon>
        <taxon>Streptomyces</taxon>
    </lineage>
</organism>
<comment type="caution">
    <text evidence="8">The sequence shown here is derived from an EMBL/GenBank/DDBJ whole genome shotgun (WGS) entry which is preliminary data.</text>
</comment>
<protein>
    <recommendedName>
        <fullName evidence="10">MFS transporter</fullName>
    </recommendedName>
</protein>
<dbReference type="GO" id="GO:0022857">
    <property type="term" value="F:transmembrane transporter activity"/>
    <property type="evidence" value="ECO:0007669"/>
    <property type="project" value="InterPro"/>
</dbReference>
<reference evidence="8" key="2">
    <citation type="submission" date="2020-09" db="EMBL/GenBank/DDBJ databases">
        <authorList>
            <person name="Sun Q."/>
            <person name="Ohkuma M."/>
        </authorList>
    </citation>
    <scope>NUCLEOTIDE SEQUENCE</scope>
    <source>
        <strain evidence="8">JCM 3086</strain>
    </source>
</reference>
<evidence type="ECO:0000256" key="3">
    <source>
        <dbReference type="ARBA" id="ARBA00022692"/>
    </source>
</evidence>
<dbReference type="SUPFAM" id="SSF103473">
    <property type="entry name" value="MFS general substrate transporter"/>
    <property type="match status" value="1"/>
</dbReference>
<dbReference type="AlphaFoldDB" id="A0A917PD20"/>
<reference evidence="8" key="1">
    <citation type="journal article" date="2014" name="Int. J. Syst. Evol. Microbiol.">
        <title>Complete genome sequence of Corynebacterium casei LMG S-19264T (=DSM 44701T), isolated from a smear-ripened cheese.</title>
        <authorList>
            <consortium name="US DOE Joint Genome Institute (JGI-PGF)"/>
            <person name="Walter F."/>
            <person name="Albersmeier A."/>
            <person name="Kalinowski J."/>
            <person name="Ruckert C."/>
        </authorList>
    </citation>
    <scope>NUCLEOTIDE SEQUENCE</scope>
    <source>
        <strain evidence="8">JCM 3086</strain>
    </source>
</reference>
<dbReference type="RefSeq" id="WP_373297186.1">
    <property type="nucleotide sequence ID" value="NZ_BMQA01000132.1"/>
</dbReference>
<evidence type="ECO:0000313" key="9">
    <source>
        <dbReference type="Proteomes" id="UP000657574"/>
    </source>
</evidence>
<dbReference type="Pfam" id="PF07690">
    <property type="entry name" value="MFS_1"/>
    <property type="match status" value="1"/>
</dbReference>
<keyword evidence="9" id="KW-1185">Reference proteome</keyword>
<evidence type="ECO:0000256" key="5">
    <source>
        <dbReference type="ARBA" id="ARBA00023136"/>
    </source>
</evidence>
<feature type="transmembrane region" description="Helical" evidence="7">
    <location>
        <begin position="73"/>
        <end position="102"/>
    </location>
</feature>
<dbReference type="EMBL" id="BMQA01000132">
    <property type="protein sequence ID" value="GGJ71519.1"/>
    <property type="molecule type" value="Genomic_DNA"/>
</dbReference>
<dbReference type="InterPro" id="IPR011701">
    <property type="entry name" value="MFS"/>
</dbReference>
<name>A0A917PD20_9ACTN</name>
<dbReference type="Gene3D" id="1.20.1250.20">
    <property type="entry name" value="MFS general substrate transporter like domains"/>
    <property type="match status" value="1"/>
</dbReference>
<feature type="transmembrane region" description="Helical" evidence="7">
    <location>
        <begin position="49"/>
        <end position="67"/>
    </location>
</feature>
<gene>
    <name evidence="8" type="ORF">GCM10010121_097680</name>
</gene>
<evidence type="ECO:0008006" key="10">
    <source>
        <dbReference type="Google" id="ProtNLM"/>
    </source>
</evidence>
<dbReference type="Proteomes" id="UP000657574">
    <property type="component" value="Unassembled WGS sequence"/>
</dbReference>
<evidence type="ECO:0000256" key="1">
    <source>
        <dbReference type="ARBA" id="ARBA00004141"/>
    </source>
</evidence>
<evidence type="ECO:0000256" key="6">
    <source>
        <dbReference type="ARBA" id="ARBA00023251"/>
    </source>
</evidence>
<keyword evidence="3 7" id="KW-0812">Transmembrane</keyword>